<sequence length="208" mass="21295">MDLTLTVLAALLVLAALPTVHRMIVGPTILDRTVATDMLVVLVVLGLALYSAATGTTWAVTSMLALTAFAFVATVAVARFVAREEPRGARARALHPAGRGGTMTAQHDAIHPEIAEIAETAEGREGSAPADPEEPGSPGDGRDTTLWDQDHADWSAARAHPAGIDAEDESPSADALADALDRDGAGGGSSGADGPDAASDEQQGGDRR</sequence>
<dbReference type="Pfam" id="PF04066">
    <property type="entry name" value="MrpF_PhaF"/>
    <property type="match status" value="1"/>
</dbReference>
<evidence type="ECO:0000256" key="2">
    <source>
        <dbReference type="ARBA" id="ARBA00009212"/>
    </source>
</evidence>
<dbReference type="InterPro" id="IPR007208">
    <property type="entry name" value="MrpF/PhaF-like"/>
</dbReference>
<dbReference type="PANTHER" id="PTHR34702:SF1">
    <property type="entry name" value="NA(+)_H(+) ANTIPORTER SUBUNIT F"/>
    <property type="match status" value="1"/>
</dbReference>
<evidence type="ECO:0000256" key="1">
    <source>
        <dbReference type="ARBA" id="ARBA00004651"/>
    </source>
</evidence>
<accession>Z9JS84</accession>
<organism evidence="10 11">
    <name type="scientific">Brachybacterium phenoliresistens</name>
    <dbReference type="NCBI Taxonomy" id="396014"/>
    <lineage>
        <taxon>Bacteria</taxon>
        <taxon>Bacillati</taxon>
        <taxon>Actinomycetota</taxon>
        <taxon>Actinomycetes</taxon>
        <taxon>Micrococcales</taxon>
        <taxon>Dermabacteraceae</taxon>
        <taxon>Brachybacterium</taxon>
    </lineage>
</organism>
<dbReference type="GO" id="GO:0005886">
    <property type="term" value="C:plasma membrane"/>
    <property type="evidence" value="ECO:0007669"/>
    <property type="project" value="UniProtKB-SubCell"/>
</dbReference>
<gene>
    <name evidence="10" type="ORF">BF93_17735</name>
</gene>
<evidence type="ECO:0000313" key="10">
    <source>
        <dbReference type="EMBL" id="EWS81029.1"/>
    </source>
</evidence>
<keyword evidence="11" id="KW-1185">Reference proteome</keyword>
<keyword evidence="7 9" id="KW-0472">Membrane</keyword>
<keyword evidence="4" id="KW-1003">Cell membrane</keyword>
<proteinExistence type="inferred from homology"/>
<feature type="region of interest" description="Disordered" evidence="8">
    <location>
        <begin position="123"/>
        <end position="208"/>
    </location>
</feature>
<feature type="transmembrane region" description="Helical" evidence="9">
    <location>
        <begin position="63"/>
        <end position="82"/>
    </location>
</feature>
<feature type="transmembrane region" description="Helical" evidence="9">
    <location>
        <begin position="38"/>
        <end position="56"/>
    </location>
</feature>
<evidence type="ECO:0000256" key="9">
    <source>
        <dbReference type="SAM" id="Phobius"/>
    </source>
</evidence>
<dbReference type="HOGENOM" id="CLU_1318862_0_0_11"/>
<evidence type="ECO:0000256" key="5">
    <source>
        <dbReference type="ARBA" id="ARBA00022692"/>
    </source>
</evidence>
<dbReference type="PANTHER" id="PTHR34702">
    <property type="entry name" value="NA(+)/H(+) ANTIPORTER SUBUNIT F1"/>
    <property type="match status" value="1"/>
</dbReference>
<feature type="compositionally biased region" description="Basic and acidic residues" evidence="8">
    <location>
        <begin position="140"/>
        <end position="153"/>
    </location>
</feature>
<comment type="similarity">
    <text evidence="2">Belongs to the CPA3 antiporters (TC 2.A.63) subunit F family.</text>
</comment>
<dbReference type="STRING" id="396014.BF93_17735"/>
<evidence type="ECO:0000256" key="6">
    <source>
        <dbReference type="ARBA" id="ARBA00022989"/>
    </source>
</evidence>
<evidence type="ECO:0000256" key="4">
    <source>
        <dbReference type="ARBA" id="ARBA00022475"/>
    </source>
</evidence>
<dbReference type="eggNOG" id="COG2212">
    <property type="taxonomic scope" value="Bacteria"/>
</dbReference>
<dbReference type="EMBL" id="JDYK01000009">
    <property type="protein sequence ID" value="EWS81029.1"/>
    <property type="molecule type" value="Genomic_DNA"/>
</dbReference>
<dbReference type="Proteomes" id="UP000023067">
    <property type="component" value="Unassembled WGS sequence"/>
</dbReference>
<comment type="caution">
    <text evidence="10">The sequence shown here is derived from an EMBL/GenBank/DDBJ whole genome shotgun (WGS) entry which is preliminary data.</text>
</comment>
<evidence type="ECO:0000256" key="8">
    <source>
        <dbReference type="SAM" id="MobiDB-lite"/>
    </source>
</evidence>
<comment type="subcellular location">
    <subcellularLocation>
        <location evidence="1">Cell membrane</location>
        <topology evidence="1">Multi-pass membrane protein</topology>
    </subcellularLocation>
</comment>
<evidence type="ECO:0000256" key="7">
    <source>
        <dbReference type="ARBA" id="ARBA00023136"/>
    </source>
</evidence>
<evidence type="ECO:0000256" key="3">
    <source>
        <dbReference type="ARBA" id="ARBA00022448"/>
    </source>
</evidence>
<dbReference type="PATRIC" id="fig|396014.3.peg.1889"/>
<name>Z9JS84_9MICO</name>
<protein>
    <submittedName>
        <fullName evidence="10">Monovalent cation/H+ antiporter subunit F</fullName>
    </submittedName>
</protein>
<reference evidence="10 11" key="1">
    <citation type="submission" date="2014-02" db="EMBL/GenBank/DDBJ databases">
        <title>Genome sequence of Brachybacterium phenoliresistens strain W13A50.</title>
        <authorList>
            <person name="Wang X."/>
        </authorList>
    </citation>
    <scope>NUCLEOTIDE SEQUENCE [LARGE SCALE GENOMIC DNA]</scope>
    <source>
        <strain evidence="10 11">W13A50</strain>
    </source>
</reference>
<keyword evidence="6 9" id="KW-1133">Transmembrane helix</keyword>
<evidence type="ECO:0000313" key="11">
    <source>
        <dbReference type="Proteomes" id="UP000023067"/>
    </source>
</evidence>
<keyword evidence="5 9" id="KW-0812">Transmembrane</keyword>
<dbReference type="GO" id="GO:0015385">
    <property type="term" value="F:sodium:proton antiporter activity"/>
    <property type="evidence" value="ECO:0007669"/>
    <property type="project" value="TreeGrafter"/>
</dbReference>
<keyword evidence="3" id="KW-0813">Transport</keyword>
<dbReference type="AlphaFoldDB" id="Z9JS84"/>